<dbReference type="Pfam" id="PF01261">
    <property type="entry name" value="AP_endonuc_2"/>
    <property type="match status" value="1"/>
</dbReference>
<proteinExistence type="predicted"/>
<keyword evidence="2" id="KW-0413">Isomerase</keyword>
<dbReference type="Gene3D" id="3.20.20.150">
    <property type="entry name" value="Divalent-metal-dependent TIM barrel enzymes"/>
    <property type="match status" value="1"/>
</dbReference>
<dbReference type="AlphaFoldDB" id="A0A918WNK1"/>
<organism evidence="2 3">
    <name type="scientific">Streptomyces cinnamoneus</name>
    <name type="common">Streptoverticillium cinnamoneum</name>
    <dbReference type="NCBI Taxonomy" id="53446"/>
    <lineage>
        <taxon>Bacteria</taxon>
        <taxon>Bacillati</taxon>
        <taxon>Actinomycetota</taxon>
        <taxon>Actinomycetes</taxon>
        <taxon>Kitasatosporales</taxon>
        <taxon>Streptomycetaceae</taxon>
        <taxon>Streptomyces</taxon>
        <taxon>Streptomyces cinnamoneus group</taxon>
    </lineage>
</organism>
<dbReference type="SUPFAM" id="SSF51658">
    <property type="entry name" value="Xylose isomerase-like"/>
    <property type="match status" value="1"/>
</dbReference>
<sequence>MTTGLERFSLNQQTVRQWSLPELVAGCAAAGVRAVGLWREPVRAYGTAAAARLVRGAGLTVSSLCRGGFLTAADPAGRAAALAGNRAAVEEAAALGTATLVLVSGGLPPGSRDLRGARERVADALAELAPYAAGHGVRLAIEPLHPMFASDRCVVSTLGQALGLAGRFPAEEVGVVVDTYHLWWDDTVAGQLARAGRDGRIAAFQLADWVTPLPEGVLLGRGQLGEGCVDLRWFRERLDAAGYAGPAEVEIFNPALWRRPGAEVLDEVLERYRAHVL</sequence>
<gene>
    <name evidence="2" type="ORF">GCM10010507_45110</name>
</gene>
<dbReference type="RefSeq" id="WP_190111663.1">
    <property type="nucleotide sequence ID" value="NZ_BMVB01000017.1"/>
</dbReference>
<evidence type="ECO:0000259" key="1">
    <source>
        <dbReference type="Pfam" id="PF01261"/>
    </source>
</evidence>
<dbReference type="InterPro" id="IPR050312">
    <property type="entry name" value="IolE/XylAMocC-like"/>
</dbReference>
<protein>
    <submittedName>
        <fullName evidence="2">Xylose isomerase</fullName>
    </submittedName>
</protein>
<accession>A0A918WNK1</accession>
<dbReference type="PANTHER" id="PTHR12110:SF52">
    <property type="entry name" value="XYLOSE ISOMERASE"/>
    <property type="match status" value="1"/>
</dbReference>
<dbReference type="Proteomes" id="UP000646244">
    <property type="component" value="Unassembled WGS sequence"/>
</dbReference>
<comment type="caution">
    <text evidence="2">The sequence shown here is derived from an EMBL/GenBank/DDBJ whole genome shotgun (WGS) entry which is preliminary data.</text>
</comment>
<dbReference type="InterPro" id="IPR036237">
    <property type="entry name" value="Xyl_isomerase-like_sf"/>
</dbReference>
<reference evidence="2" key="2">
    <citation type="submission" date="2020-09" db="EMBL/GenBank/DDBJ databases">
        <authorList>
            <person name="Sun Q."/>
            <person name="Ohkuma M."/>
        </authorList>
    </citation>
    <scope>NUCLEOTIDE SEQUENCE</scope>
    <source>
        <strain evidence="2">JCM 4633</strain>
    </source>
</reference>
<dbReference type="GO" id="GO:0016853">
    <property type="term" value="F:isomerase activity"/>
    <property type="evidence" value="ECO:0007669"/>
    <property type="project" value="UniProtKB-KW"/>
</dbReference>
<name>A0A918WNK1_STRCJ</name>
<reference evidence="2" key="1">
    <citation type="journal article" date="2014" name="Int. J. Syst. Evol. Microbiol.">
        <title>Complete genome sequence of Corynebacterium casei LMG S-19264T (=DSM 44701T), isolated from a smear-ripened cheese.</title>
        <authorList>
            <consortium name="US DOE Joint Genome Institute (JGI-PGF)"/>
            <person name="Walter F."/>
            <person name="Albersmeier A."/>
            <person name="Kalinowski J."/>
            <person name="Ruckert C."/>
        </authorList>
    </citation>
    <scope>NUCLEOTIDE SEQUENCE</scope>
    <source>
        <strain evidence="2">JCM 4633</strain>
    </source>
</reference>
<feature type="domain" description="Xylose isomerase-like TIM barrel" evidence="1">
    <location>
        <begin position="27"/>
        <end position="268"/>
    </location>
</feature>
<dbReference type="PANTHER" id="PTHR12110">
    <property type="entry name" value="HYDROXYPYRUVATE ISOMERASE"/>
    <property type="match status" value="1"/>
</dbReference>
<evidence type="ECO:0000313" key="2">
    <source>
        <dbReference type="EMBL" id="GHC62945.1"/>
    </source>
</evidence>
<dbReference type="EMBL" id="BMVB01000017">
    <property type="protein sequence ID" value="GHC62945.1"/>
    <property type="molecule type" value="Genomic_DNA"/>
</dbReference>
<evidence type="ECO:0000313" key="3">
    <source>
        <dbReference type="Proteomes" id="UP000646244"/>
    </source>
</evidence>
<dbReference type="InterPro" id="IPR013022">
    <property type="entry name" value="Xyl_isomerase-like_TIM-brl"/>
</dbReference>